<dbReference type="SUPFAM" id="SSF51445">
    <property type="entry name" value="(Trans)glycosidases"/>
    <property type="match status" value="1"/>
</dbReference>
<dbReference type="CDD" id="cd06413">
    <property type="entry name" value="GH25_muramidase_1"/>
    <property type="match status" value="1"/>
</dbReference>
<sequence length="282" mass="32493">MAWFMKRIVPVLMSLFLSAPLLSACTSVDYDLSSVASTVRIEKQSTFAYPAVRAPKFGDRDPHEWKGKTPWHYTVHGTDVSKYQSRVDWKTAHKSGISFVFIKATEGGDRVDDRFAEHWAAAGAVNMPRGAYHFYYFCRPAIEQAQWYIRNVPRHPDALPPVLDMEWNPLSPTCKRRPAPETVRGEMQIFLDTVERHYGKRPIIYTAIDFFEDNELSRMKDYPFWLRSVAGHPSERYGNHPWTFWQYTGTGKVPGIDGDADINVFAGTPDEWRTLVAGRRKR</sequence>
<dbReference type="Pfam" id="PF01183">
    <property type="entry name" value="Glyco_hydro_25"/>
    <property type="match status" value="1"/>
</dbReference>
<dbReference type="EMBL" id="QJTF01000002">
    <property type="protein sequence ID" value="PYE90190.1"/>
    <property type="molecule type" value="Genomic_DNA"/>
</dbReference>
<dbReference type="Gene3D" id="3.20.20.80">
    <property type="entry name" value="Glycosidases"/>
    <property type="match status" value="1"/>
</dbReference>
<name>A0A318T5H1_9HYPH</name>
<proteinExistence type="inferred from homology"/>
<comment type="similarity">
    <text evidence="1">Belongs to the glycosyl hydrolase 25 family.</text>
</comment>
<protein>
    <submittedName>
        <fullName evidence="5">Lysozyme</fullName>
    </submittedName>
</protein>
<gene>
    <name evidence="5" type="ORF">C7477_102281</name>
</gene>
<dbReference type="InterPro" id="IPR002053">
    <property type="entry name" value="Glyco_hydro_25"/>
</dbReference>
<dbReference type="InterPro" id="IPR018077">
    <property type="entry name" value="Glyco_hydro_fam25_subgr"/>
</dbReference>
<dbReference type="Proteomes" id="UP000247454">
    <property type="component" value="Unassembled WGS sequence"/>
</dbReference>
<feature type="signal peptide" evidence="4">
    <location>
        <begin position="1"/>
        <end position="23"/>
    </location>
</feature>
<dbReference type="PANTHER" id="PTHR34135">
    <property type="entry name" value="LYSOZYME"/>
    <property type="match status" value="1"/>
</dbReference>
<dbReference type="PROSITE" id="PS51257">
    <property type="entry name" value="PROKAR_LIPOPROTEIN"/>
    <property type="match status" value="1"/>
</dbReference>
<evidence type="ECO:0000256" key="4">
    <source>
        <dbReference type="SAM" id="SignalP"/>
    </source>
</evidence>
<dbReference type="InterPro" id="IPR017853">
    <property type="entry name" value="GH"/>
</dbReference>
<evidence type="ECO:0000256" key="1">
    <source>
        <dbReference type="ARBA" id="ARBA00010646"/>
    </source>
</evidence>
<comment type="caution">
    <text evidence="5">The sequence shown here is derived from an EMBL/GenBank/DDBJ whole genome shotgun (WGS) entry which is preliminary data.</text>
</comment>
<keyword evidence="3" id="KW-0326">Glycosidase</keyword>
<dbReference type="RefSeq" id="WP_425373497.1">
    <property type="nucleotide sequence ID" value="NZ_QJTF01000002.1"/>
</dbReference>
<dbReference type="GO" id="GO:0009253">
    <property type="term" value="P:peptidoglycan catabolic process"/>
    <property type="evidence" value="ECO:0007669"/>
    <property type="project" value="InterPro"/>
</dbReference>
<organism evidence="5 6">
    <name type="scientific">Phyllobacterium leguminum</name>
    <dbReference type="NCBI Taxonomy" id="314237"/>
    <lineage>
        <taxon>Bacteria</taxon>
        <taxon>Pseudomonadati</taxon>
        <taxon>Pseudomonadota</taxon>
        <taxon>Alphaproteobacteria</taxon>
        <taxon>Hyphomicrobiales</taxon>
        <taxon>Phyllobacteriaceae</taxon>
        <taxon>Phyllobacterium</taxon>
    </lineage>
</organism>
<feature type="chain" id="PRO_5016283718" evidence="4">
    <location>
        <begin position="24"/>
        <end position="282"/>
    </location>
</feature>
<evidence type="ECO:0000313" key="5">
    <source>
        <dbReference type="EMBL" id="PYE90190.1"/>
    </source>
</evidence>
<dbReference type="PROSITE" id="PS51904">
    <property type="entry name" value="GLYCOSYL_HYDROL_F25_2"/>
    <property type="match status" value="1"/>
</dbReference>
<reference evidence="5 6" key="1">
    <citation type="submission" date="2018-06" db="EMBL/GenBank/DDBJ databases">
        <title>Genomic Encyclopedia of Type Strains, Phase III (KMG-III): the genomes of soil and plant-associated and newly described type strains.</title>
        <authorList>
            <person name="Whitman W."/>
        </authorList>
    </citation>
    <scope>NUCLEOTIDE SEQUENCE [LARGE SCALE GENOMIC DNA]</scope>
    <source>
        <strain evidence="5 6">ORS 1419</strain>
    </source>
</reference>
<keyword evidence="6" id="KW-1185">Reference proteome</keyword>
<evidence type="ECO:0000256" key="2">
    <source>
        <dbReference type="ARBA" id="ARBA00022801"/>
    </source>
</evidence>
<evidence type="ECO:0000256" key="3">
    <source>
        <dbReference type="ARBA" id="ARBA00023295"/>
    </source>
</evidence>
<dbReference type="GO" id="GO:0016052">
    <property type="term" value="P:carbohydrate catabolic process"/>
    <property type="evidence" value="ECO:0007669"/>
    <property type="project" value="TreeGrafter"/>
</dbReference>
<dbReference type="GO" id="GO:0003796">
    <property type="term" value="F:lysozyme activity"/>
    <property type="evidence" value="ECO:0007669"/>
    <property type="project" value="InterPro"/>
</dbReference>
<accession>A0A318T5H1</accession>
<dbReference type="AlphaFoldDB" id="A0A318T5H1"/>
<keyword evidence="4" id="KW-0732">Signal</keyword>
<dbReference type="GO" id="GO:0016998">
    <property type="term" value="P:cell wall macromolecule catabolic process"/>
    <property type="evidence" value="ECO:0007669"/>
    <property type="project" value="InterPro"/>
</dbReference>
<dbReference type="SMART" id="SM00641">
    <property type="entry name" value="Glyco_25"/>
    <property type="match status" value="1"/>
</dbReference>
<keyword evidence="2" id="KW-0378">Hydrolase</keyword>
<evidence type="ECO:0000313" key="6">
    <source>
        <dbReference type="Proteomes" id="UP000247454"/>
    </source>
</evidence>
<dbReference type="PANTHER" id="PTHR34135:SF2">
    <property type="entry name" value="LYSOZYME"/>
    <property type="match status" value="1"/>
</dbReference>